<dbReference type="AlphaFoldDB" id="A0AAV1T1M4"/>
<dbReference type="InterPro" id="IPR000594">
    <property type="entry name" value="ThiF_NAD_FAD-bd"/>
</dbReference>
<protein>
    <recommendedName>
        <fullName evidence="5">Rhodanese domain-containing protein</fullName>
    </recommendedName>
</protein>
<organism evidence="6 8">
    <name type="scientific">Peronospora matthiolae</name>
    <dbReference type="NCBI Taxonomy" id="2874970"/>
    <lineage>
        <taxon>Eukaryota</taxon>
        <taxon>Sar</taxon>
        <taxon>Stramenopiles</taxon>
        <taxon>Oomycota</taxon>
        <taxon>Peronosporomycetes</taxon>
        <taxon>Peronosporales</taxon>
        <taxon>Peronosporaceae</taxon>
        <taxon>Peronospora</taxon>
    </lineage>
</organism>
<dbReference type="NCBIfam" id="NF004281">
    <property type="entry name" value="PRK05690.1"/>
    <property type="match status" value="1"/>
</dbReference>
<dbReference type="InterPro" id="IPR036873">
    <property type="entry name" value="Rhodanese-like_dom_sf"/>
</dbReference>
<dbReference type="EMBL" id="CAKLBY020000003">
    <property type="protein sequence ID" value="CAK7892267.1"/>
    <property type="molecule type" value="Genomic_DNA"/>
</dbReference>
<proteinExistence type="predicted"/>
<evidence type="ECO:0000313" key="8">
    <source>
        <dbReference type="Proteomes" id="UP001162060"/>
    </source>
</evidence>
<evidence type="ECO:0000313" key="7">
    <source>
        <dbReference type="EMBL" id="CAK7941431.1"/>
    </source>
</evidence>
<dbReference type="SMART" id="SM00450">
    <property type="entry name" value="RHOD"/>
    <property type="match status" value="1"/>
</dbReference>
<evidence type="ECO:0000259" key="5">
    <source>
        <dbReference type="PROSITE" id="PS50206"/>
    </source>
</evidence>
<dbReference type="GO" id="GO:0016779">
    <property type="term" value="F:nucleotidyltransferase activity"/>
    <property type="evidence" value="ECO:0007669"/>
    <property type="project" value="TreeGrafter"/>
</dbReference>
<dbReference type="GO" id="GO:0005737">
    <property type="term" value="C:cytoplasm"/>
    <property type="evidence" value="ECO:0007669"/>
    <property type="project" value="TreeGrafter"/>
</dbReference>
<keyword evidence="4" id="KW-0175">Coiled coil</keyword>
<dbReference type="EMBL" id="CAKLBY020000264">
    <property type="protein sequence ID" value="CAK7941431.1"/>
    <property type="molecule type" value="Genomic_DNA"/>
</dbReference>
<name>A0AAV1T1M4_9STRA</name>
<dbReference type="CDD" id="cd00757">
    <property type="entry name" value="ThiF_MoeB_HesA_family"/>
    <property type="match status" value="1"/>
</dbReference>
<evidence type="ECO:0000256" key="3">
    <source>
        <dbReference type="ARBA" id="ARBA00022840"/>
    </source>
</evidence>
<dbReference type="Pfam" id="PF00581">
    <property type="entry name" value="Rhodanese"/>
    <property type="match status" value="1"/>
</dbReference>
<dbReference type="InterPro" id="IPR035985">
    <property type="entry name" value="Ubiquitin-activating_enz"/>
</dbReference>
<dbReference type="GO" id="GO:0042292">
    <property type="term" value="F:URM1 activating enzyme activity"/>
    <property type="evidence" value="ECO:0007669"/>
    <property type="project" value="TreeGrafter"/>
</dbReference>
<dbReference type="PROSITE" id="PS50206">
    <property type="entry name" value="RHODANESE_3"/>
    <property type="match status" value="1"/>
</dbReference>
<keyword evidence="2" id="KW-0547">Nucleotide-binding</keyword>
<dbReference type="SUPFAM" id="SSF69572">
    <property type="entry name" value="Activating enzymes of the ubiquitin-like proteins"/>
    <property type="match status" value="1"/>
</dbReference>
<dbReference type="Proteomes" id="UP001162060">
    <property type="component" value="Unassembled WGS sequence"/>
</dbReference>
<evidence type="ECO:0000256" key="2">
    <source>
        <dbReference type="ARBA" id="ARBA00022741"/>
    </source>
</evidence>
<dbReference type="Pfam" id="PF00899">
    <property type="entry name" value="ThiF"/>
    <property type="match status" value="1"/>
</dbReference>
<dbReference type="InterPro" id="IPR045886">
    <property type="entry name" value="ThiF/MoeB/HesA"/>
</dbReference>
<dbReference type="Gene3D" id="3.40.50.720">
    <property type="entry name" value="NAD(P)-binding Rossmann-like Domain"/>
    <property type="match status" value="1"/>
</dbReference>
<feature type="domain" description="Rhodanese" evidence="5">
    <location>
        <begin position="377"/>
        <end position="481"/>
    </location>
</feature>
<comment type="caution">
    <text evidence="6">The sequence shown here is derived from an EMBL/GenBank/DDBJ whole genome shotgun (WGS) entry which is preliminary data.</text>
</comment>
<gene>
    <name evidence="7" type="ORF">PM001_LOCUS26581</name>
    <name evidence="6" type="ORF">PM001_LOCUS367</name>
</gene>
<evidence type="ECO:0000256" key="1">
    <source>
        <dbReference type="ARBA" id="ARBA00022679"/>
    </source>
</evidence>
<dbReference type="PANTHER" id="PTHR10953:SF102">
    <property type="entry name" value="ADENYLYLTRANSFERASE AND SULFURTRANSFERASE MOCS3"/>
    <property type="match status" value="1"/>
</dbReference>
<evidence type="ECO:0000256" key="4">
    <source>
        <dbReference type="SAM" id="Coils"/>
    </source>
</evidence>
<dbReference type="GO" id="GO:0004792">
    <property type="term" value="F:thiosulfate-cyanide sulfurtransferase activity"/>
    <property type="evidence" value="ECO:0007669"/>
    <property type="project" value="TreeGrafter"/>
</dbReference>
<evidence type="ECO:0000313" key="6">
    <source>
        <dbReference type="EMBL" id="CAK7892267.1"/>
    </source>
</evidence>
<keyword evidence="3" id="KW-0067">ATP-binding</keyword>
<keyword evidence="1" id="KW-0808">Transferase</keyword>
<dbReference type="PANTHER" id="PTHR10953">
    <property type="entry name" value="UBIQUITIN-ACTIVATING ENZYME E1"/>
    <property type="match status" value="1"/>
</dbReference>
<dbReference type="GO" id="GO:0005524">
    <property type="term" value="F:ATP binding"/>
    <property type="evidence" value="ECO:0007669"/>
    <property type="project" value="UniProtKB-KW"/>
</dbReference>
<dbReference type="InterPro" id="IPR001763">
    <property type="entry name" value="Rhodanese-like_dom"/>
</dbReference>
<dbReference type="SUPFAM" id="SSF52821">
    <property type="entry name" value="Rhodanese/Cell cycle control phosphatase"/>
    <property type="match status" value="1"/>
</dbReference>
<feature type="coiled-coil region" evidence="4">
    <location>
        <begin position="10"/>
        <end position="37"/>
    </location>
</feature>
<reference evidence="6" key="1">
    <citation type="submission" date="2024-01" db="EMBL/GenBank/DDBJ databases">
        <authorList>
            <person name="Webb A."/>
        </authorList>
    </citation>
    <scope>NUCLEOTIDE SEQUENCE</scope>
    <source>
        <strain evidence="6">Pm1</strain>
    </source>
</reference>
<sequence>MSSSTVCLRCSALVNQVAALRAQNHELRARLETLEKSQEVDGKQQPEKNAAVVEAVAETLTYSRFSKVELQRYGRQMLVKEFGVKGQQKLMAARVLLIGAGGLGSPAAIYLAAMGVGTLSVVDHDYVDRSNLHRQVLYDEQGAKEREKKVDAAKRRLQELNPLLQCEVYPIRFTAVNALKLVEEHDVVVDASDNVATRYLVNDACALRRTPLVSGSALGMEGQVTVFTYQDDENATGCYRCLYPSPPTAAKSCAENGVLGVVPGVIGCIQAMETVKLISGVGEPLVGVQCFYDAYDGQFRHLKIAMKRNKDCLSCRKGADMFGKSNVASFDTSLLVEGRCTDGAKRVDNLGPEFRISAEEFAKVREKAKKEEDQDATNSSYVLLDTRARIQFEMVHFPEAVNIPTVELMRQDPESFSTLQVESVNPTDSPPVTSKRMFVICRRGVDSVKVTRWLVDHGIKNVFNIDGGYTEYAKEGGVDPTFPMY</sequence>
<dbReference type="Gene3D" id="3.40.250.10">
    <property type="entry name" value="Rhodanese-like domain"/>
    <property type="match status" value="1"/>
</dbReference>
<accession>A0AAV1T1M4</accession>
<dbReference type="FunFam" id="3.40.50.720:FF:000033">
    <property type="entry name" value="Adenylyltransferase and sulfurtransferase MOCS3"/>
    <property type="match status" value="1"/>
</dbReference>